<evidence type="ECO:0000313" key="1">
    <source>
        <dbReference type="EMBL" id="CAB4572348.1"/>
    </source>
</evidence>
<dbReference type="EMBL" id="CAEZSR010000103">
    <property type="protein sequence ID" value="CAB4572348.1"/>
    <property type="molecule type" value="Genomic_DNA"/>
</dbReference>
<protein>
    <submittedName>
        <fullName evidence="1">Unannotated protein</fullName>
    </submittedName>
</protein>
<gene>
    <name evidence="1" type="ORF">UFOPK1493_02483</name>
</gene>
<sequence length="56" mass="5989">MPATVNSTVGSCGMRLAEGTTWWPRSAKKPVKAVRSSSAVRGVVMAAVSLPRLYIR</sequence>
<reference evidence="1" key="1">
    <citation type="submission" date="2020-05" db="EMBL/GenBank/DDBJ databases">
        <authorList>
            <person name="Chiriac C."/>
            <person name="Salcher M."/>
            <person name="Ghai R."/>
            <person name="Kavagutti S V."/>
        </authorList>
    </citation>
    <scope>NUCLEOTIDE SEQUENCE</scope>
</reference>
<accession>A0A6J6EH11</accession>
<proteinExistence type="predicted"/>
<dbReference type="AlphaFoldDB" id="A0A6J6EH11"/>
<name>A0A6J6EH11_9ZZZZ</name>
<organism evidence="1">
    <name type="scientific">freshwater metagenome</name>
    <dbReference type="NCBI Taxonomy" id="449393"/>
    <lineage>
        <taxon>unclassified sequences</taxon>
        <taxon>metagenomes</taxon>
        <taxon>ecological metagenomes</taxon>
    </lineage>
</organism>